<dbReference type="CDD" id="cd01428">
    <property type="entry name" value="ADK"/>
    <property type="match status" value="1"/>
</dbReference>
<evidence type="ECO:0000256" key="5">
    <source>
        <dbReference type="ARBA" id="ARBA00022679"/>
    </source>
</evidence>
<accession>A0A8T2Q8W3</accession>
<dbReference type="EMBL" id="CM035442">
    <property type="protein sequence ID" value="KAH7280096.1"/>
    <property type="molecule type" value="Genomic_DNA"/>
</dbReference>
<organism evidence="9 10">
    <name type="scientific">Ceratopteris richardii</name>
    <name type="common">Triangle waterfern</name>
    <dbReference type="NCBI Taxonomy" id="49495"/>
    <lineage>
        <taxon>Eukaryota</taxon>
        <taxon>Viridiplantae</taxon>
        <taxon>Streptophyta</taxon>
        <taxon>Embryophyta</taxon>
        <taxon>Tracheophyta</taxon>
        <taxon>Polypodiopsida</taxon>
        <taxon>Polypodiidae</taxon>
        <taxon>Polypodiales</taxon>
        <taxon>Pteridineae</taxon>
        <taxon>Pteridaceae</taxon>
        <taxon>Parkerioideae</taxon>
        <taxon>Ceratopteris</taxon>
    </lineage>
</organism>
<dbReference type="Proteomes" id="UP000825935">
    <property type="component" value="Chromosome 37"/>
</dbReference>
<evidence type="ECO:0000256" key="8">
    <source>
        <dbReference type="RuleBase" id="RU003330"/>
    </source>
</evidence>
<reference evidence="9" key="1">
    <citation type="submission" date="2021-08" db="EMBL/GenBank/DDBJ databases">
        <title>WGS assembly of Ceratopteris richardii.</title>
        <authorList>
            <person name="Marchant D.B."/>
            <person name="Chen G."/>
            <person name="Jenkins J."/>
            <person name="Shu S."/>
            <person name="Leebens-Mack J."/>
            <person name="Grimwood J."/>
            <person name="Schmutz J."/>
            <person name="Soltis P."/>
            <person name="Soltis D."/>
            <person name="Chen Z.-H."/>
        </authorList>
    </citation>
    <scope>NUCLEOTIDE SEQUENCE</scope>
    <source>
        <strain evidence="9">Whitten #5841</strain>
        <tissue evidence="9">Leaf</tissue>
    </source>
</reference>
<gene>
    <name evidence="9" type="ORF">KP509_37G052200</name>
</gene>
<dbReference type="PANTHER" id="PTHR23359">
    <property type="entry name" value="NUCLEOTIDE KINASE"/>
    <property type="match status" value="1"/>
</dbReference>
<dbReference type="Gene3D" id="3.40.50.300">
    <property type="entry name" value="P-loop containing nucleotide triphosphate hydrolases"/>
    <property type="match status" value="1"/>
</dbReference>
<dbReference type="InterPro" id="IPR000850">
    <property type="entry name" value="Adenylat/UMP-CMP_kin"/>
</dbReference>
<comment type="similarity">
    <text evidence="2 8">Belongs to the adenylate kinase family.</text>
</comment>
<dbReference type="GO" id="GO:0005524">
    <property type="term" value="F:ATP binding"/>
    <property type="evidence" value="ECO:0007669"/>
    <property type="project" value="InterPro"/>
</dbReference>
<dbReference type="NCBIfam" id="TIGR01351">
    <property type="entry name" value="adk"/>
    <property type="match status" value="1"/>
</dbReference>
<evidence type="ECO:0000313" key="10">
    <source>
        <dbReference type="Proteomes" id="UP000825935"/>
    </source>
</evidence>
<dbReference type="Pfam" id="PF00406">
    <property type="entry name" value="ADK"/>
    <property type="match status" value="1"/>
</dbReference>
<evidence type="ECO:0000256" key="6">
    <source>
        <dbReference type="ARBA" id="ARBA00022741"/>
    </source>
</evidence>
<evidence type="ECO:0000313" key="9">
    <source>
        <dbReference type="EMBL" id="KAH7280096.1"/>
    </source>
</evidence>
<keyword evidence="7 8" id="KW-0418">Kinase</keyword>
<evidence type="ECO:0000256" key="4">
    <source>
        <dbReference type="ARBA" id="ARBA00022528"/>
    </source>
</evidence>
<keyword evidence="6" id="KW-0547">Nucleotide-binding</keyword>
<dbReference type="PRINTS" id="PR00094">
    <property type="entry name" value="ADENYLTKNASE"/>
</dbReference>
<dbReference type="HAMAP" id="MF_00235">
    <property type="entry name" value="Adenylate_kinase_Adk"/>
    <property type="match status" value="1"/>
</dbReference>
<evidence type="ECO:0000256" key="3">
    <source>
        <dbReference type="ARBA" id="ARBA00012955"/>
    </source>
</evidence>
<keyword evidence="4" id="KW-0150">Chloroplast</keyword>
<keyword evidence="4" id="KW-0934">Plastid</keyword>
<dbReference type="InterPro" id="IPR006259">
    <property type="entry name" value="Adenyl_kin_sub"/>
</dbReference>
<dbReference type="AlphaFoldDB" id="A0A8T2Q8W3"/>
<proteinExistence type="inferred from homology"/>
<comment type="catalytic activity">
    <reaction evidence="1">
        <text>AMP + ATP = 2 ADP</text>
        <dbReference type="Rhea" id="RHEA:12973"/>
        <dbReference type="ChEBI" id="CHEBI:30616"/>
        <dbReference type="ChEBI" id="CHEBI:456215"/>
        <dbReference type="ChEBI" id="CHEBI:456216"/>
        <dbReference type="EC" id="2.7.4.3"/>
    </reaction>
</comment>
<dbReference type="EC" id="2.7.4.3" evidence="3"/>
<comment type="caution">
    <text evidence="9">The sequence shown here is derived from an EMBL/GenBank/DDBJ whole genome shotgun (WGS) entry which is preliminary data.</text>
</comment>
<evidence type="ECO:0000256" key="2">
    <source>
        <dbReference type="ARBA" id="ARBA00007220"/>
    </source>
</evidence>
<dbReference type="OrthoDB" id="439792at2759"/>
<dbReference type="InterPro" id="IPR027417">
    <property type="entry name" value="P-loop_NTPase"/>
</dbReference>
<sequence>MRAAAQAASRLLATCGGSSHSFLSNGFTFQAARWGHAAAQQEPFEAWNSTRSVSSRTSLQWIFLGCPGVGKGTYASRLAKTLGVPHIAMGDIVRQELSQDTPSGLKLKKLMNEGKLLPDEIVLELLAKRLETGTAAGESGFILDGFPRTRSQVEALDRITDIDLVLNLRLREDVLIMKCMGRRICSGCGTNYNVANIDVGGDDGGPRIFMPPLLPPPSCADKLTVRADDTEDVIRARLNLYAEECKPVEDYYRAQGKLLDFDVMGGIPETWPKLLDAVKPFLPEESLSVAAA</sequence>
<dbReference type="OMA" id="SCTMLIC"/>
<keyword evidence="10" id="KW-1185">Reference proteome</keyword>
<dbReference type="SUPFAM" id="SSF52540">
    <property type="entry name" value="P-loop containing nucleoside triphosphate hydrolases"/>
    <property type="match status" value="1"/>
</dbReference>
<dbReference type="InterPro" id="IPR033690">
    <property type="entry name" value="Adenylat_kinase_CS"/>
</dbReference>
<dbReference type="PROSITE" id="PS00113">
    <property type="entry name" value="ADENYLATE_KINASE"/>
    <property type="match status" value="1"/>
</dbReference>
<evidence type="ECO:0000256" key="7">
    <source>
        <dbReference type="ARBA" id="ARBA00022777"/>
    </source>
</evidence>
<evidence type="ECO:0000256" key="1">
    <source>
        <dbReference type="ARBA" id="ARBA00000582"/>
    </source>
</evidence>
<protein>
    <recommendedName>
        <fullName evidence="3">adenylate kinase</fullName>
        <ecNumber evidence="3">2.7.4.3</ecNumber>
    </recommendedName>
</protein>
<dbReference type="GO" id="GO:0004017">
    <property type="term" value="F:AMP kinase activity"/>
    <property type="evidence" value="ECO:0007669"/>
    <property type="project" value="UniProtKB-EC"/>
</dbReference>
<keyword evidence="5 8" id="KW-0808">Transferase</keyword>
<name>A0A8T2Q8W3_CERRI</name>